<gene>
    <name evidence="1" type="ORF">PCANC_26986</name>
</gene>
<dbReference type="Proteomes" id="UP000235388">
    <property type="component" value="Unassembled WGS sequence"/>
</dbReference>
<keyword evidence="2" id="KW-1185">Reference proteome</keyword>
<evidence type="ECO:0000313" key="2">
    <source>
        <dbReference type="Proteomes" id="UP000235388"/>
    </source>
</evidence>
<name>A0A2N5TRQ2_9BASI</name>
<accession>A0A2N5TRQ2</accession>
<reference evidence="1 2" key="1">
    <citation type="submission" date="2017-11" db="EMBL/GenBank/DDBJ databases">
        <title>De novo assembly and phasing of dikaryotic genomes from two isolates of Puccinia coronata f. sp. avenae, the causal agent of oat crown rust.</title>
        <authorList>
            <person name="Miller M.E."/>
            <person name="Zhang Y."/>
            <person name="Omidvar V."/>
            <person name="Sperschneider J."/>
            <person name="Schwessinger B."/>
            <person name="Raley C."/>
            <person name="Palmer J.M."/>
            <person name="Garnica D."/>
            <person name="Upadhyaya N."/>
            <person name="Rathjen J."/>
            <person name="Taylor J.M."/>
            <person name="Park R.F."/>
            <person name="Dodds P.N."/>
            <person name="Hirsch C.D."/>
            <person name="Kianian S.F."/>
            <person name="Figueroa M."/>
        </authorList>
    </citation>
    <scope>NUCLEOTIDE SEQUENCE [LARGE SCALE GENOMIC DNA]</scope>
    <source>
        <strain evidence="1">12NC29</strain>
    </source>
</reference>
<sequence length="87" mass="9652">MAVQVEYLRVFGLVDLYAQDGNKSELCFIGGCPPQGKRASLARLRQKPLVLAGCGDKVHYTHDRLTQLPGVKSLLLELDRLSQAWAQ</sequence>
<dbReference type="EMBL" id="PGCJ01000454">
    <property type="protein sequence ID" value="PLW28180.1"/>
    <property type="molecule type" value="Genomic_DNA"/>
</dbReference>
<organism evidence="1 2">
    <name type="scientific">Puccinia coronata f. sp. avenae</name>
    <dbReference type="NCBI Taxonomy" id="200324"/>
    <lineage>
        <taxon>Eukaryota</taxon>
        <taxon>Fungi</taxon>
        <taxon>Dikarya</taxon>
        <taxon>Basidiomycota</taxon>
        <taxon>Pucciniomycotina</taxon>
        <taxon>Pucciniomycetes</taxon>
        <taxon>Pucciniales</taxon>
        <taxon>Pucciniaceae</taxon>
        <taxon>Puccinia</taxon>
    </lineage>
</organism>
<evidence type="ECO:0000313" key="1">
    <source>
        <dbReference type="EMBL" id="PLW28180.1"/>
    </source>
</evidence>
<proteinExistence type="predicted"/>
<comment type="caution">
    <text evidence="1">The sequence shown here is derived from an EMBL/GenBank/DDBJ whole genome shotgun (WGS) entry which is preliminary data.</text>
</comment>
<protein>
    <submittedName>
        <fullName evidence="1">Uncharacterized protein</fullName>
    </submittedName>
</protein>
<dbReference type="AlphaFoldDB" id="A0A2N5TRQ2"/>